<sequence>MQSKVEKQADEIQKLLRELDRMVQVSMVPQDKNNEEEQMISVNAKKLLSVELQKLIQAFKLGQEYYGNGLKSREKKLKKYTKIGTDDAYEQVKQEERVSRFMAMGYTDADIQELLLEESLQEDVSSEIKAILDSVKELNEMFQDLHELVVEQGTMLDRIDYNLEQAHVHTTKGVKELKKAQDARKHRRVL</sequence>
<evidence type="ECO:0000256" key="8">
    <source>
        <dbReference type="ARBA" id="ARBA00023054"/>
    </source>
</evidence>
<keyword evidence="3" id="KW-0813">Transport</keyword>
<evidence type="ECO:0000256" key="6">
    <source>
        <dbReference type="ARBA" id="ARBA00022989"/>
    </source>
</evidence>
<comment type="caution">
    <text evidence="11">The sequence shown here is derived from an EMBL/GenBank/DDBJ whole genome shotgun (WGS) entry which is preliminary data.</text>
</comment>
<accession>S9V8C6</accession>
<dbReference type="PANTHER" id="PTHR19957:SF83">
    <property type="entry name" value="SYNTAXIN-16"/>
    <property type="match status" value="1"/>
</dbReference>
<proteinExistence type="inferred from homology"/>
<gene>
    <name evidence="11" type="ORF">STCU_00244</name>
</gene>
<dbReference type="GO" id="GO:0005484">
    <property type="term" value="F:SNAP receptor activity"/>
    <property type="evidence" value="ECO:0007669"/>
    <property type="project" value="TreeGrafter"/>
</dbReference>
<dbReference type="GO" id="GO:0000139">
    <property type="term" value="C:Golgi membrane"/>
    <property type="evidence" value="ECO:0007669"/>
    <property type="project" value="UniProtKB-SubCell"/>
</dbReference>
<dbReference type="Gene3D" id="1.20.58.70">
    <property type="match status" value="1"/>
</dbReference>
<evidence type="ECO:0000256" key="7">
    <source>
        <dbReference type="ARBA" id="ARBA00023034"/>
    </source>
</evidence>
<keyword evidence="9" id="KW-0472">Membrane</keyword>
<dbReference type="GO" id="GO:0006906">
    <property type="term" value="P:vesicle fusion"/>
    <property type="evidence" value="ECO:0007669"/>
    <property type="project" value="TreeGrafter"/>
</dbReference>
<evidence type="ECO:0000256" key="3">
    <source>
        <dbReference type="ARBA" id="ARBA00022448"/>
    </source>
</evidence>
<evidence type="ECO:0000256" key="1">
    <source>
        <dbReference type="ARBA" id="ARBA00004409"/>
    </source>
</evidence>
<dbReference type="PROSITE" id="PS50192">
    <property type="entry name" value="T_SNARE"/>
    <property type="match status" value="1"/>
</dbReference>
<name>S9V8C6_9TRYP</name>
<dbReference type="InterPro" id="IPR000727">
    <property type="entry name" value="T_SNARE_dom"/>
</dbReference>
<comment type="subcellular location">
    <subcellularLocation>
        <location evidence="1">Golgi apparatus membrane</location>
        <topology evidence="1">Single-pass type IV membrane protein</topology>
    </subcellularLocation>
</comment>
<dbReference type="CDD" id="cd15845">
    <property type="entry name" value="SNARE_syntaxin16"/>
    <property type="match status" value="1"/>
</dbReference>
<comment type="similarity">
    <text evidence="2">Belongs to the syntaxin family.</text>
</comment>
<dbReference type="Pfam" id="PF05739">
    <property type="entry name" value="SNARE"/>
    <property type="match status" value="1"/>
</dbReference>
<evidence type="ECO:0000256" key="4">
    <source>
        <dbReference type="ARBA" id="ARBA00022692"/>
    </source>
</evidence>
<feature type="domain" description="T-SNARE coiled-coil homology" evidence="10">
    <location>
        <begin position="118"/>
        <end position="180"/>
    </location>
</feature>
<evidence type="ECO:0000313" key="11">
    <source>
        <dbReference type="EMBL" id="EPY37053.1"/>
    </source>
</evidence>
<dbReference type="InterPro" id="IPR010989">
    <property type="entry name" value="SNARE"/>
</dbReference>
<dbReference type="SMART" id="SM00397">
    <property type="entry name" value="t_SNARE"/>
    <property type="match status" value="1"/>
</dbReference>
<keyword evidence="12" id="KW-1185">Reference proteome</keyword>
<keyword evidence="4" id="KW-0812">Transmembrane</keyword>
<keyword evidence="5" id="KW-0653">Protein transport</keyword>
<dbReference type="SUPFAM" id="SSF47661">
    <property type="entry name" value="t-snare proteins"/>
    <property type="match status" value="1"/>
</dbReference>
<evidence type="ECO:0000256" key="5">
    <source>
        <dbReference type="ARBA" id="ARBA00022927"/>
    </source>
</evidence>
<keyword evidence="8" id="KW-0175">Coiled coil</keyword>
<evidence type="ECO:0000313" key="12">
    <source>
        <dbReference type="Proteomes" id="UP000015354"/>
    </source>
</evidence>
<dbReference type="InterPro" id="IPR045242">
    <property type="entry name" value="Syntaxin"/>
</dbReference>
<dbReference type="GO" id="GO:0031201">
    <property type="term" value="C:SNARE complex"/>
    <property type="evidence" value="ECO:0007669"/>
    <property type="project" value="TreeGrafter"/>
</dbReference>
<dbReference type="AlphaFoldDB" id="S9V8C6"/>
<keyword evidence="7" id="KW-0333">Golgi apparatus</keyword>
<reference evidence="11 12" key="1">
    <citation type="journal article" date="2013" name="PLoS ONE">
        <title>Predicting the Proteins of Angomonas deanei, Strigomonas culicis and Their Respective Endosymbionts Reveals New Aspects of the Trypanosomatidae Family.</title>
        <authorList>
            <person name="Motta M.C."/>
            <person name="Martins A.C."/>
            <person name="de Souza S.S."/>
            <person name="Catta-Preta C.M."/>
            <person name="Silva R."/>
            <person name="Klein C.C."/>
            <person name="de Almeida L.G."/>
            <person name="de Lima Cunha O."/>
            <person name="Ciapina L.P."/>
            <person name="Brocchi M."/>
            <person name="Colabardini A.C."/>
            <person name="de Araujo Lima B."/>
            <person name="Machado C.R."/>
            <person name="de Almeida Soares C.M."/>
            <person name="Probst C.M."/>
            <person name="de Menezes C.B."/>
            <person name="Thompson C.E."/>
            <person name="Bartholomeu D.C."/>
            <person name="Gradia D.F."/>
            <person name="Pavoni D.P."/>
            <person name="Grisard E.C."/>
            <person name="Fantinatti-Garboggini F."/>
            <person name="Marchini F.K."/>
            <person name="Rodrigues-Luiz G.F."/>
            <person name="Wagner G."/>
            <person name="Goldman G.H."/>
            <person name="Fietto J.L."/>
            <person name="Elias M.C."/>
            <person name="Goldman M.H."/>
            <person name="Sagot M.F."/>
            <person name="Pereira M."/>
            <person name="Stoco P.H."/>
            <person name="de Mendonca-Neto R.P."/>
            <person name="Teixeira S.M."/>
            <person name="Maciel T.E."/>
            <person name="de Oliveira Mendes T.A."/>
            <person name="Urmenyi T.P."/>
            <person name="de Souza W."/>
            <person name="Schenkman S."/>
            <person name="de Vasconcelos A.T."/>
        </authorList>
    </citation>
    <scope>NUCLEOTIDE SEQUENCE [LARGE SCALE GENOMIC DNA]</scope>
</reference>
<evidence type="ECO:0000259" key="10">
    <source>
        <dbReference type="PROSITE" id="PS50192"/>
    </source>
</evidence>
<dbReference type="GO" id="GO:0048278">
    <property type="term" value="P:vesicle docking"/>
    <property type="evidence" value="ECO:0007669"/>
    <property type="project" value="TreeGrafter"/>
</dbReference>
<dbReference type="OrthoDB" id="10251371at2759"/>
<organism evidence="11 12">
    <name type="scientific">Strigomonas culicis</name>
    <dbReference type="NCBI Taxonomy" id="28005"/>
    <lineage>
        <taxon>Eukaryota</taxon>
        <taxon>Discoba</taxon>
        <taxon>Euglenozoa</taxon>
        <taxon>Kinetoplastea</taxon>
        <taxon>Metakinetoplastina</taxon>
        <taxon>Trypanosomatida</taxon>
        <taxon>Trypanosomatidae</taxon>
        <taxon>Strigomonadinae</taxon>
        <taxon>Strigomonas</taxon>
    </lineage>
</organism>
<evidence type="ECO:0000256" key="9">
    <source>
        <dbReference type="ARBA" id="ARBA00023136"/>
    </source>
</evidence>
<dbReference type="PANTHER" id="PTHR19957">
    <property type="entry name" value="SYNTAXIN"/>
    <property type="match status" value="1"/>
</dbReference>
<dbReference type="GO" id="GO:0006886">
    <property type="term" value="P:intracellular protein transport"/>
    <property type="evidence" value="ECO:0007669"/>
    <property type="project" value="TreeGrafter"/>
</dbReference>
<dbReference type="GO" id="GO:0000149">
    <property type="term" value="F:SNARE binding"/>
    <property type="evidence" value="ECO:0007669"/>
    <property type="project" value="TreeGrafter"/>
</dbReference>
<dbReference type="Proteomes" id="UP000015354">
    <property type="component" value="Unassembled WGS sequence"/>
</dbReference>
<keyword evidence="6" id="KW-1133">Transmembrane helix</keyword>
<evidence type="ECO:0000256" key="2">
    <source>
        <dbReference type="ARBA" id="ARBA00009063"/>
    </source>
</evidence>
<protein>
    <submittedName>
        <fullName evidence="11">Syntaxin 16</fullName>
    </submittedName>
</protein>
<dbReference type="EMBL" id="ATMH01000244">
    <property type="protein sequence ID" value="EPY37053.1"/>
    <property type="molecule type" value="Genomic_DNA"/>
</dbReference>